<dbReference type="HAMAP" id="MF_00794">
    <property type="entry name" value="UPF0330"/>
    <property type="match status" value="1"/>
</dbReference>
<dbReference type="KEGG" id="scas:SACC_30750"/>
<proteinExistence type="inferred from homology"/>
<dbReference type="InterPro" id="IPR003847">
    <property type="entry name" value="Put_antitoxin"/>
</dbReference>
<dbReference type="Pfam" id="PF02697">
    <property type="entry name" value="VAPB_antitox"/>
    <property type="match status" value="1"/>
</dbReference>
<evidence type="ECO:0000256" key="1">
    <source>
        <dbReference type="ARBA" id="ARBA00022649"/>
    </source>
</evidence>
<dbReference type="Proteomes" id="UP001319921">
    <property type="component" value="Chromosome"/>
</dbReference>
<name>A0AAQ4CW77_9CREN</name>
<comment type="function">
    <text evidence="2">Possibly the antitoxin component of a toxin-antitoxin (TA) module.</text>
</comment>
<protein>
    <recommendedName>
        <fullName evidence="2">Putative antitoxin SACC_30750</fullName>
    </recommendedName>
</protein>
<accession>A0AAQ4CW77</accession>
<keyword evidence="4" id="KW-1185">Reference proteome</keyword>
<evidence type="ECO:0000313" key="4">
    <source>
        <dbReference type="Proteomes" id="UP001319921"/>
    </source>
</evidence>
<sequence>MYACIYAYMPKVITISDEVYEKLSKLKGNKSFSEVINDLIEFYYENKKGRKEILHSIFGILSEEEARELEKEVEEFRKNFKMRDLDIGSS</sequence>
<keyword evidence="1" id="KW-1277">Toxin-antitoxin system</keyword>
<dbReference type="AlphaFoldDB" id="A0AAQ4CW77"/>
<evidence type="ECO:0000256" key="2">
    <source>
        <dbReference type="HAMAP-Rule" id="MF_00794"/>
    </source>
</evidence>
<reference evidence="3 4" key="1">
    <citation type="journal article" date="2022" name="Microbiol. Resour. Announc.">
        <title>Complete Genome Sequence of the Hyperthermophilic and Acidophilic Archaeon Saccharolobus caldissimus Strain HS-3T.</title>
        <authorList>
            <person name="Sakai H.D."/>
            <person name="Kurosawa N."/>
        </authorList>
    </citation>
    <scope>NUCLEOTIDE SEQUENCE [LARGE SCALE GENOMIC DNA]</scope>
    <source>
        <strain evidence="3 4">JCM32116</strain>
    </source>
</reference>
<comment type="similarity">
    <text evidence="2">Belongs to the UPF0330 family.</text>
</comment>
<organism evidence="3 4">
    <name type="scientific">Saccharolobus caldissimus</name>
    <dbReference type="NCBI Taxonomy" id="1702097"/>
    <lineage>
        <taxon>Archaea</taxon>
        <taxon>Thermoproteota</taxon>
        <taxon>Thermoprotei</taxon>
        <taxon>Sulfolobales</taxon>
        <taxon>Sulfolobaceae</taxon>
        <taxon>Saccharolobus</taxon>
    </lineage>
</organism>
<dbReference type="EMBL" id="AP025226">
    <property type="protein sequence ID" value="BDC00059.1"/>
    <property type="molecule type" value="Genomic_DNA"/>
</dbReference>
<gene>
    <name evidence="3" type="ORF">SACC_30750</name>
</gene>
<evidence type="ECO:0000313" key="3">
    <source>
        <dbReference type="EMBL" id="BDC00059.1"/>
    </source>
</evidence>